<dbReference type="InterPro" id="IPR016162">
    <property type="entry name" value="Ald_DH_N"/>
</dbReference>
<dbReference type="SMART" id="SM00906">
    <property type="entry name" value="Fungal_trans"/>
    <property type="match status" value="1"/>
</dbReference>
<dbReference type="EC" id="1.2.1.3" evidence="4"/>
<evidence type="ECO:0000256" key="8">
    <source>
        <dbReference type="SAM" id="MobiDB-lite"/>
    </source>
</evidence>
<evidence type="ECO:0000313" key="10">
    <source>
        <dbReference type="EMBL" id="PMD61510.1"/>
    </source>
</evidence>
<dbReference type="GO" id="GO:0008270">
    <property type="term" value="F:zinc ion binding"/>
    <property type="evidence" value="ECO:0007669"/>
    <property type="project" value="InterPro"/>
</dbReference>
<evidence type="ECO:0000256" key="7">
    <source>
        <dbReference type="RuleBase" id="RU003345"/>
    </source>
</evidence>
<dbReference type="GO" id="GO:0006351">
    <property type="term" value="P:DNA-templated transcription"/>
    <property type="evidence" value="ECO:0007669"/>
    <property type="project" value="InterPro"/>
</dbReference>
<evidence type="ECO:0000256" key="4">
    <source>
        <dbReference type="ARBA" id="ARBA00024226"/>
    </source>
</evidence>
<dbReference type="InParanoid" id="A0A2J6TER9"/>
<accession>A0A2J6TER9</accession>
<dbReference type="STRING" id="1095630.A0A2J6TER9"/>
<feature type="region of interest" description="Disordered" evidence="8">
    <location>
        <begin position="537"/>
        <end position="572"/>
    </location>
</feature>
<dbReference type="FunFam" id="3.40.309.10:FF:000012">
    <property type="entry name" value="Betaine aldehyde dehydrogenase"/>
    <property type="match status" value="1"/>
</dbReference>
<dbReference type="EMBL" id="KZ613786">
    <property type="protein sequence ID" value="PMD61510.1"/>
    <property type="molecule type" value="Genomic_DNA"/>
</dbReference>
<keyword evidence="11" id="KW-1185">Reference proteome</keyword>
<evidence type="ECO:0000313" key="11">
    <source>
        <dbReference type="Proteomes" id="UP000235371"/>
    </source>
</evidence>
<feature type="active site" evidence="6">
    <location>
        <position position="277"/>
    </location>
</feature>
<dbReference type="OrthoDB" id="310895at2759"/>
<dbReference type="CDD" id="cd12148">
    <property type="entry name" value="fungal_TF_MHR"/>
    <property type="match status" value="1"/>
</dbReference>
<dbReference type="InterPro" id="IPR016163">
    <property type="entry name" value="Ald_DH_C"/>
</dbReference>
<organism evidence="10 11">
    <name type="scientific">Hyaloscypha bicolor E</name>
    <dbReference type="NCBI Taxonomy" id="1095630"/>
    <lineage>
        <taxon>Eukaryota</taxon>
        <taxon>Fungi</taxon>
        <taxon>Dikarya</taxon>
        <taxon>Ascomycota</taxon>
        <taxon>Pezizomycotina</taxon>
        <taxon>Leotiomycetes</taxon>
        <taxon>Helotiales</taxon>
        <taxon>Hyaloscyphaceae</taxon>
        <taxon>Hyaloscypha</taxon>
        <taxon>Hyaloscypha bicolor</taxon>
    </lineage>
</organism>
<dbReference type="GO" id="GO:0004029">
    <property type="term" value="F:aldehyde dehydrogenase (NAD+) activity"/>
    <property type="evidence" value="ECO:0007669"/>
    <property type="project" value="UniProtKB-EC"/>
</dbReference>
<dbReference type="Gene3D" id="3.40.309.10">
    <property type="entry name" value="Aldehyde Dehydrogenase, Chain A, domain 2"/>
    <property type="match status" value="1"/>
</dbReference>
<dbReference type="Pfam" id="PF00171">
    <property type="entry name" value="Aldedh"/>
    <property type="match status" value="1"/>
</dbReference>
<dbReference type="AlphaFoldDB" id="A0A2J6TER9"/>
<evidence type="ECO:0000256" key="5">
    <source>
        <dbReference type="ARBA" id="ARBA00049194"/>
    </source>
</evidence>
<dbReference type="RefSeq" id="XP_024738414.1">
    <property type="nucleotide sequence ID" value="XM_024874521.1"/>
</dbReference>
<evidence type="ECO:0000256" key="2">
    <source>
        <dbReference type="ARBA" id="ARBA00023002"/>
    </source>
</evidence>
<comment type="similarity">
    <text evidence="1 7">Belongs to the aldehyde dehydrogenase family.</text>
</comment>
<gene>
    <name evidence="10" type="ORF">K444DRAFT_526173</name>
</gene>
<evidence type="ECO:0000256" key="6">
    <source>
        <dbReference type="PROSITE-ProRule" id="PRU10007"/>
    </source>
</evidence>
<keyword evidence="3" id="KW-0539">Nucleus</keyword>
<feature type="region of interest" description="Disordered" evidence="8">
    <location>
        <begin position="618"/>
        <end position="638"/>
    </location>
</feature>
<keyword evidence="2 7" id="KW-0560">Oxidoreductase</keyword>
<dbReference type="InterPro" id="IPR007219">
    <property type="entry name" value="XnlR_reg_dom"/>
</dbReference>
<dbReference type="GeneID" id="36582601"/>
<reference evidence="10 11" key="1">
    <citation type="submission" date="2016-04" db="EMBL/GenBank/DDBJ databases">
        <title>A degradative enzymes factory behind the ericoid mycorrhizal symbiosis.</title>
        <authorList>
            <consortium name="DOE Joint Genome Institute"/>
            <person name="Martino E."/>
            <person name="Morin E."/>
            <person name="Grelet G."/>
            <person name="Kuo A."/>
            <person name="Kohler A."/>
            <person name="Daghino S."/>
            <person name="Barry K."/>
            <person name="Choi C."/>
            <person name="Cichocki N."/>
            <person name="Clum A."/>
            <person name="Copeland A."/>
            <person name="Hainaut M."/>
            <person name="Haridas S."/>
            <person name="Labutti K."/>
            <person name="Lindquist E."/>
            <person name="Lipzen A."/>
            <person name="Khouja H.-R."/>
            <person name="Murat C."/>
            <person name="Ohm R."/>
            <person name="Olson A."/>
            <person name="Spatafora J."/>
            <person name="Veneault-Fourrey C."/>
            <person name="Henrissat B."/>
            <person name="Grigoriev I."/>
            <person name="Martin F."/>
            <person name="Perotto S."/>
        </authorList>
    </citation>
    <scope>NUCLEOTIDE SEQUENCE [LARGE SCALE GENOMIC DNA]</scope>
    <source>
        <strain evidence="10 11">E</strain>
    </source>
</reference>
<evidence type="ECO:0000256" key="1">
    <source>
        <dbReference type="ARBA" id="ARBA00009986"/>
    </source>
</evidence>
<name>A0A2J6TER9_9HELO</name>
<dbReference type="Pfam" id="PF04082">
    <property type="entry name" value="Fungal_trans"/>
    <property type="match status" value="1"/>
</dbReference>
<dbReference type="Gene3D" id="3.40.605.10">
    <property type="entry name" value="Aldehyde Dehydrogenase, Chain A, domain 1"/>
    <property type="match status" value="1"/>
</dbReference>
<dbReference type="GO" id="GO:0003677">
    <property type="term" value="F:DNA binding"/>
    <property type="evidence" value="ECO:0007669"/>
    <property type="project" value="InterPro"/>
</dbReference>
<dbReference type="PANTHER" id="PTHR11699">
    <property type="entry name" value="ALDEHYDE DEHYDROGENASE-RELATED"/>
    <property type="match status" value="1"/>
</dbReference>
<sequence length="1093" mass="120652">MTGTNGHQASDPLKEIETRLFINGEYVESSNGKAFGLLSPKTHAVVAKVFEASEEDVDRAVASAKAAQPAWAALTVEERSSCFKKLAALVREHNDELARLEALSMGKPVSTFIDGPAFSWLFDYYSESGYDVQGTSSLNMPGFVNLTFRQPYGVVGVIIPWNVPLLFFAKKAAPALAVGNTVVLKSSEKAPLAASITNPTRVYLLTFKQSARIGHFIKEAGFPPGVINIVTGFGNVSGSVLSHHMDVRALSFTGSTRTGRLIQQASSKSNLKPVFLELGGKSPAIVFEDADLEAAAQATQYSVQTNSGQTCMATSRVYVQDTIAEKFIALFKEKFGPVKVGDPTLKETNHGPQADKVQYENVLKYLEIGKKDGKLIMGGNPDSRENGYFVAPTIFTDTPEDSVIMREEVFGPVVNINIFKTEEEVMAKANNTEYGLYAAVFTKNIDRAMRFAKGLEAGTVGVNCTSPTTGKDTPFGGYKGSGLGREGLHHSLDHFLETKSSLDLADTVHTSVPSVEWPLDQNKDHIITFPRRSIDLQIDTTNTQQQTQRRDSKTTDDSPGSEDAVQNDSEADTEEIADLHEQLGCLMQDSLGEYRYVGAYSEIAFNSAVCTMKDAPSPEVEDSKIIPPPKENFPPQKPERPKLLYEAASPTHPYLPPREYCDYYVARFFEEVHCIYWLYPIEQFHARLDDTYVTGGGMATSSWLCSLYAIFALGAASNENSQNSPLNDFISPETRLVSDAKTSEGYLALAKALVPAVHDEADIDSIRALAILSVALLTFRFRITSYLYMGTAMQIAFSLGFQHDKSPTNQSPVTKQINRRIWWTLYIMDQEIASRCGSPCVSDERSLRIQTPLPSEQVLNPGTNTPLGCLSVSTSLNRLKREIIQTIYPERSSDSRTISFSKVTSYVSSLQRWQAEMPSHLKWGVPVAPTHRRSIGILHLNYWNAMMLLSQPFLLYLVIKGSTLNHPKRTWFEKLSKICLDAARNAVVVIKTMSTDQSISSLITFDCVCTLKVIMILALGLAKSESQDLRRDIGACVSMLENMEQVGFCRSVVQELPTRLAQLGIKSESNDTDVKVDFAQQATLSNLWPEFDP</sequence>
<dbReference type="InterPro" id="IPR029510">
    <property type="entry name" value="Ald_DH_CS_GLU"/>
</dbReference>
<proteinExistence type="inferred from homology"/>
<dbReference type="InterPro" id="IPR016161">
    <property type="entry name" value="Ald_DH/histidinol_DH"/>
</dbReference>
<protein>
    <recommendedName>
        <fullName evidence="4">aldehyde dehydrogenase (NAD(+))</fullName>
        <ecNumber evidence="4">1.2.1.3</ecNumber>
    </recommendedName>
</protein>
<feature type="domain" description="Xylanolytic transcriptional activator regulatory" evidence="9">
    <location>
        <begin position="785"/>
        <end position="860"/>
    </location>
</feature>
<dbReference type="PROSITE" id="PS00687">
    <property type="entry name" value="ALDEHYDE_DEHYDR_GLU"/>
    <property type="match status" value="1"/>
</dbReference>
<evidence type="ECO:0000256" key="3">
    <source>
        <dbReference type="ARBA" id="ARBA00023242"/>
    </source>
</evidence>
<dbReference type="SUPFAM" id="SSF53720">
    <property type="entry name" value="ALDH-like"/>
    <property type="match status" value="1"/>
</dbReference>
<dbReference type="FunFam" id="3.40.605.10:FF:000007">
    <property type="entry name" value="NAD/NADP-dependent betaine aldehyde dehydrogenase"/>
    <property type="match status" value="1"/>
</dbReference>
<comment type="catalytic activity">
    <reaction evidence="5">
        <text>an aldehyde + NAD(+) + H2O = a carboxylate + NADH + 2 H(+)</text>
        <dbReference type="Rhea" id="RHEA:16185"/>
        <dbReference type="ChEBI" id="CHEBI:15377"/>
        <dbReference type="ChEBI" id="CHEBI:15378"/>
        <dbReference type="ChEBI" id="CHEBI:17478"/>
        <dbReference type="ChEBI" id="CHEBI:29067"/>
        <dbReference type="ChEBI" id="CHEBI:57540"/>
        <dbReference type="ChEBI" id="CHEBI:57945"/>
        <dbReference type="EC" id="1.2.1.3"/>
    </reaction>
</comment>
<evidence type="ECO:0000259" key="9">
    <source>
        <dbReference type="SMART" id="SM00906"/>
    </source>
</evidence>
<feature type="compositionally biased region" description="Pro residues" evidence="8">
    <location>
        <begin position="626"/>
        <end position="636"/>
    </location>
</feature>
<dbReference type="Proteomes" id="UP000235371">
    <property type="component" value="Unassembled WGS sequence"/>
</dbReference>
<dbReference type="InterPro" id="IPR015590">
    <property type="entry name" value="Aldehyde_DH_dom"/>
</dbReference>